<keyword evidence="5" id="KW-1185">Reference proteome</keyword>
<dbReference type="Pfam" id="PF00857">
    <property type="entry name" value="Isochorismatase"/>
    <property type="match status" value="1"/>
</dbReference>
<name>A0ABR8SIQ7_9BACL</name>
<dbReference type="Proteomes" id="UP000603641">
    <property type="component" value="Unassembled WGS sequence"/>
</dbReference>
<dbReference type="Gene3D" id="3.40.50.850">
    <property type="entry name" value="Isochorismatase-like"/>
    <property type="match status" value="1"/>
</dbReference>
<dbReference type="InterPro" id="IPR036380">
    <property type="entry name" value="Isochorismatase-like_sf"/>
</dbReference>
<evidence type="ECO:0000313" key="4">
    <source>
        <dbReference type="EMBL" id="MBD7963362.1"/>
    </source>
</evidence>
<reference evidence="4 5" key="1">
    <citation type="submission" date="2020-08" db="EMBL/GenBank/DDBJ databases">
        <title>A Genomic Blueprint of the Chicken Gut Microbiome.</title>
        <authorList>
            <person name="Gilroy R."/>
            <person name="Ravi A."/>
            <person name="Getino M."/>
            <person name="Pursley I."/>
            <person name="Horton D.L."/>
            <person name="Alikhan N.-F."/>
            <person name="Baker D."/>
            <person name="Gharbi K."/>
            <person name="Hall N."/>
            <person name="Watson M."/>
            <person name="Adriaenssens E.M."/>
            <person name="Foster-Nyarko E."/>
            <person name="Jarju S."/>
            <person name="Secka A."/>
            <person name="Antonio M."/>
            <person name="Oren A."/>
            <person name="Chaudhuri R."/>
            <person name="La Ragione R.M."/>
            <person name="Hildebrand F."/>
            <person name="Pallen M.J."/>
        </authorList>
    </citation>
    <scope>NUCLEOTIDE SEQUENCE [LARGE SCALE GENOMIC DNA]</scope>
    <source>
        <strain evidence="4 5">Sa2CUA10</strain>
    </source>
</reference>
<gene>
    <name evidence="4" type="ORF">H9648_04770</name>
</gene>
<proteinExistence type="inferred from homology"/>
<feature type="domain" description="Isochorismatase-like" evidence="3">
    <location>
        <begin position="5"/>
        <end position="178"/>
    </location>
</feature>
<dbReference type="EMBL" id="JACSQM010000002">
    <property type="protein sequence ID" value="MBD7963362.1"/>
    <property type="molecule type" value="Genomic_DNA"/>
</dbReference>
<organism evidence="4 5">
    <name type="scientific">Fictibacillus norfolkensis</name>
    <dbReference type="NCBI Taxonomy" id="2762233"/>
    <lineage>
        <taxon>Bacteria</taxon>
        <taxon>Bacillati</taxon>
        <taxon>Bacillota</taxon>
        <taxon>Bacilli</taxon>
        <taxon>Bacillales</taxon>
        <taxon>Fictibacillaceae</taxon>
        <taxon>Fictibacillus</taxon>
    </lineage>
</organism>
<dbReference type="PANTHER" id="PTHR43540">
    <property type="entry name" value="PEROXYUREIDOACRYLATE/UREIDOACRYLATE AMIDOHYDROLASE-RELATED"/>
    <property type="match status" value="1"/>
</dbReference>
<protein>
    <submittedName>
        <fullName evidence="4">Cysteine hydrolase</fullName>
    </submittedName>
</protein>
<evidence type="ECO:0000259" key="3">
    <source>
        <dbReference type="Pfam" id="PF00857"/>
    </source>
</evidence>
<sequence>MKKACLLIVDVQKGFDETNFWGERNNANAEVNMLTLLGASREVGMPVMHVQHQSENEHSPLHPSKLGYQLKTGFEPKEDEPLFIKSVNSAFIGTELKETLETLEIEHILIIGLTTNHCVSTTTRMAANYGFSVSLIHDATAAFKINSYDGTVFSAQDVHESALAHLHKEFAEIISTEEALTRWVRTSPYVQ</sequence>
<dbReference type="InterPro" id="IPR000868">
    <property type="entry name" value="Isochorismatase-like_dom"/>
</dbReference>
<dbReference type="RefSeq" id="WP_191752775.1">
    <property type="nucleotide sequence ID" value="NZ_JACSQM010000002.1"/>
</dbReference>
<evidence type="ECO:0000256" key="2">
    <source>
        <dbReference type="ARBA" id="ARBA00022801"/>
    </source>
</evidence>
<comment type="similarity">
    <text evidence="1">Belongs to the isochorismatase family.</text>
</comment>
<dbReference type="CDD" id="cd01014">
    <property type="entry name" value="nicotinamidase_related"/>
    <property type="match status" value="1"/>
</dbReference>
<dbReference type="GO" id="GO:0016787">
    <property type="term" value="F:hydrolase activity"/>
    <property type="evidence" value="ECO:0007669"/>
    <property type="project" value="UniProtKB-KW"/>
</dbReference>
<evidence type="ECO:0000256" key="1">
    <source>
        <dbReference type="ARBA" id="ARBA00006336"/>
    </source>
</evidence>
<dbReference type="SUPFAM" id="SSF52499">
    <property type="entry name" value="Isochorismatase-like hydrolases"/>
    <property type="match status" value="1"/>
</dbReference>
<dbReference type="PANTHER" id="PTHR43540:SF1">
    <property type="entry name" value="ISOCHORISMATASE HYDROLASE"/>
    <property type="match status" value="1"/>
</dbReference>
<comment type="caution">
    <text evidence="4">The sequence shown here is derived from an EMBL/GenBank/DDBJ whole genome shotgun (WGS) entry which is preliminary data.</text>
</comment>
<dbReference type="InterPro" id="IPR050272">
    <property type="entry name" value="Isochorismatase-like_hydrls"/>
</dbReference>
<accession>A0ABR8SIQ7</accession>
<evidence type="ECO:0000313" key="5">
    <source>
        <dbReference type="Proteomes" id="UP000603641"/>
    </source>
</evidence>
<keyword evidence="2 4" id="KW-0378">Hydrolase</keyword>